<proteinExistence type="predicted"/>
<accession>A0ABY7VV41</accession>
<name>A0ABY7VV41_9BACT</name>
<feature type="signal peptide" evidence="1">
    <location>
        <begin position="1"/>
        <end position="21"/>
    </location>
</feature>
<gene>
    <name evidence="2" type="ORF">PQO03_18175</name>
</gene>
<reference evidence="2 3" key="1">
    <citation type="submission" date="2023-02" db="EMBL/GenBank/DDBJ databases">
        <title>Genome sequence of Lentisphaera profundi SAORIC-696.</title>
        <authorList>
            <person name="Kim e."/>
            <person name="Cho J.-C."/>
            <person name="Choi A."/>
            <person name="Kang I."/>
        </authorList>
    </citation>
    <scope>NUCLEOTIDE SEQUENCE [LARGE SCALE GENOMIC DNA]</scope>
    <source>
        <strain evidence="2 3">SAORIC-696</strain>
    </source>
</reference>
<evidence type="ECO:0000256" key="1">
    <source>
        <dbReference type="SAM" id="SignalP"/>
    </source>
</evidence>
<evidence type="ECO:0000313" key="3">
    <source>
        <dbReference type="Proteomes" id="UP001214250"/>
    </source>
</evidence>
<keyword evidence="1" id="KW-0732">Signal</keyword>
<dbReference type="EMBL" id="CP117812">
    <property type="protein sequence ID" value="WDE97756.1"/>
    <property type="molecule type" value="Genomic_DNA"/>
</dbReference>
<keyword evidence="3" id="KW-1185">Reference proteome</keyword>
<dbReference type="RefSeq" id="WP_274152338.1">
    <property type="nucleotide sequence ID" value="NZ_CP117812.1"/>
</dbReference>
<organism evidence="2 3">
    <name type="scientific">Lentisphaera profundi</name>
    <dbReference type="NCBI Taxonomy" id="1658616"/>
    <lineage>
        <taxon>Bacteria</taxon>
        <taxon>Pseudomonadati</taxon>
        <taxon>Lentisphaerota</taxon>
        <taxon>Lentisphaeria</taxon>
        <taxon>Lentisphaerales</taxon>
        <taxon>Lentisphaeraceae</taxon>
        <taxon>Lentisphaera</taxon>
    </lineage>
</organism>
<protein>
    <submittedName>
        <fullName evidence="2">Uncharacterized protein</fullName>
    </submittedName>
</protein>
<dbReference type="Proteomes" id="UP001214250">
    <property type="component" value="Chromosome 2"/>
</dbReference>
<feature type="chain" id="PRO_5045268831" evidence="1">
    <location>
        <begin position="22"/>
        <end position="94"/>
    </location>
</feature>
<sequence length="94" mass="10483">MFKIFAALGVVSCFSHSNALAQEEADILIADFEESRFSKWQQEGAAFKLPERKNLSVSHLNKITFSAEVSGTDKVLINKCKVYPMKSILKKSGE</sequence>
<evidence type="ECO:0000313" key="2">
    <source>
        <dbReference type="EMBL" id="WDE97756.1"/>
    </source>
</evidence>